<organism evidence="1">
    <name type="scientific">bioreactor metagenome</name>
    <dbReference type="NCBI Taxonomy" id="1076179"/>
    <lineage>
        <taxon>unclassified sequences</taxon>
        <taxon>metagenomes</taxon>
        <taxon>ecological metagenomes</taxon>
    </lineage>
</organism>
<protein>
    <submittedName>
        <fullName evidence="1">Uncharacterized protein</fullName>
    </submittedName>
</protein>
<evidence type="ECO:0000313" key="1">
    <source>
        <dbReference type="EMBL" id="MPN19398.1"/>
    </source>
</evidence>
<name>A0A645FXX8_9ZZZZ</name>
<reference evidence="1" key="1">
    <citation type="submission" date="2019-08" db="EMBL/GenBank/DDBJ databases">
        <authorList>
            <person name="Kucharzyk K."/>
            <person name="Murdoch R.W."/>
            <person name="Higgins S."/>
            <person name="Loffler F."/>
        </authorList>
    </citation>
    <scope>NUCLEOTIDE SEQUENCE</scope>
</reference>
<sequence length="61" mass="6763">MESIRTPKGKLFGMYDEETNLMYIKDGKNVRIILVPPTGLTLGFISENSVPEIVEIPPKAA</sequence>
<dbReference type="AlphaFoldDB" id="A0A645FXX8"/>
<proteinExistence type="predicted"/>
<comment type="caution">
    <text evidence="1">The sequence shown here is derived from an EMBL/GenBank/DDBJ whole genome shotgun (WGS) entry which is preliminary data.</text>
</comment>
<accession>A0A645FXX8</accession>
<gene>
    <name evidence="1" type="ORF">SDC9_166767</name>
</gene>
<dbReference type="EMBL" id="VSSQ01066946">
    <property type="protein sequence ID" value="MPN19398.1"/>
    <property type="molecule type" value="Genomic_DNA"/>
</dbReference>